<evidence type="ECO:0000313" key="1">
    <source>
        <dbReference type="EMBL" id="VWL89432.1"/>
    </source>
</evidence>
<protein>
    <submittedName>
        <fullName evidence="1">Abi-like protein</fullName>
    </submittedName>
</protein>
<dbReference type="AlphaFoldDB" id="A0A5K1IND7"/>
<evidence type="ECO:0000313" key="2">
    <source>
        <dbReference type="Proteomes" id="UP000361836"/>
    </source>
</evidence>
<keyword evidence="2" id="KW-1185">Reference proteome</keyword>
<reference evidence="1 2" key="1">
    <citation type="submission" date="2019-10" db="EMBL/GenBank/DDBJ databases">
        <authorList>
            <person name="Wolf R A."/>
        </authorList>
    </citation>
    <scope>NUCLEOTIDE SEQUENCE [LARGE SCALE GENOMIC DNA]</scope>
    <source>
        <strain evidence="1">Collinsella_aerofaciens_MC2</strain>
    </source>
</reference>
<dbReference type="Proteomes" id="UP000361836">
    <property type="component" value="Unassembled WGS sequence"/>
</dbReference>
<organism evidence="1 2">
    <name type="scientific">Collinsella aerofaciens</name>
    <dbReference type="NCBI Taxonomy" id="74426"/>
    <lineage>
        <taxon>Bacteria</taxon>
        <taxon>Bacillati</taxon>
        <taxon>Actinomycetota</taxon>
        <taxon>Coriobacteriia</taxon>
        <taxon>Coriobacteriales</taxon>
        <taxon>Coriobacteriaceae</taxon>
        <taxon>Collinsella</taxon>
    </lineage>
</organism>
<sequence length="228" mass="26480">MAMNFKGADINDLNVWFSTARLSRYASAKDPAALYAWDVRLAKAYLEDVTHVEVLLRNFMSHRLSRDCESRTPCHDCRWFDHPELYGLNVSTVSSIDKAKARLSHEGRKPSYDRVIAALTFDVWRFMLVRRLEPTVWRALRSRTNGGMPYYPGTKRAEFEIHVAEIYRLRNRCSHQEHLVLENSWDEMAMLDGYSASLRWVAERIDPAAADWIASNSRVDDVRGQRPD</sequence>
<dbReference type="EMBL" id="CABWIE010000005">
    <property type="protein sequence ID" value="VWL89432.1"/>
    <property type="molecule type" value="Genomic_DNA"/>
</dbReference>
<gene>
    <name evidence="1" type="ORF">KCJAJFAP_01816</name>
</gene>
<dbReference type="RefSeq" id="WP_152076044.1">
    <property type="nucleotide sequence ID" value="NZ_CABWIE010000005.1"/>
</dbReference>
<name>A0A5K1IND7_9ACTN</name>
<proteinExistence type="predicted"/>
<accession>A0A5K1IND7</accession>